<dbReference type="AlphaFoldDB" id="A0A939EZX9"/>
<reference evidence="2" key="1">
    <citation type="submission" date="2021-03" db="EMBL/GenBank/DDBJ databases">
        <authorList>
            <person name="Kim M.K."/>
        </authorList>
    </citation>
    <scope>NUCLEOTIDE SEQUENCE</scope>
    <source>
        <strain evidence="2">BT186</strain>
    </source>
</reference>
<evidence type="ECO:0000313" key="3">
    <source>
        <dbReference type="Proteomes" id="UP000664144"/>
    </source>
</evidence>
<name>A0A939EZX9_9BACT</name>
<evidence type="ECO:0000313" key="2">
    <source>
        <dbReference type="EMBL" id="MBO0360585.1"/>
    </source>
</evidence>
<keyword evidence="3" id="KW-1185">Reference proteome</keyword>
<gene>
    <name evidence="2" type="ORF">J0X19_21670</name>
</gene>
<organism evidence="2 3">
    <name type="scientific">Hymenobacter telluris</name>
    <dbReference type="NCBI Taxonomy" id="2816474"/>
    <lineage>
        <taxon>Bacteria</taxon>
        <taxon>Pseudomonadati</taxon>
        <taxon>Bacteroidota</taxon>
        <taxon>Cytophagia</taxon>
        <taxon>Cytophagales</taxon>
        <taxon>Hymenobacteraceae</taxon>
        <taxon>Hymenobacter</taxon>
    </lineage>
</organism>
<feature type="signal peptide" evidence="1">
    <location>
        <begin position="1"/>
        <end position="23"/>
    </location>
</feature>
<evidence type="ECO:0000256" key="1">
    <source>
        <dbReference type="SAM" id="SignalP"/>
    </source>
</evidence>
<keyword evidence="1" id="KW-0732">Signal</keyword>
<sequence length="808" mass="85566">MKKIYSLCTALLGVGLSSMPVAAQHTWTDATNLVPYTQNFNSLTGTASFANNTTANLRGVYAEAEFPAFTYSPPAFTANDGSNTNANYYHFGDATGPTSTDRSFGGIAATTTGDGVGHVGIRLKNGTTTTIRNLDVVYAMEHWYNSGKQDRARVDVSYRKSAVGGTVTSLFNSSGTWTSIADLGVDAPSTATVIASRDGNSPTNRRVRQTTLSGIDLLPNQEIMIRWTYVLNNTTNGNGLSIDDVTISAFTNVFYSSSTLNTNLDDASTWSTTADGTGARPGNFSFSLPNATYYVQGNTTNSNNSASRIGSVSANSTWTVNGANSKIVVGLPGATTATPSRLYLANNDFIAGRVEVEANATLSIQQPAYAFTFGELDPASTVEYITTGNSMNIAPVAYGNLKVSGASDKLLIGNTLVNGNLIFASINGSAAPDLVLGGHNLTLQRGSQIQGYTSTAFVVTDGKGTLRQSVANTGVDVLFPVGSSGSSYTPIWLQQPSSTTARNEDVFSVRVLDKMYTNYDAEENGTVEVLNQNVKKTWLVDEEVVGNSNVTMTLQWNNADQMAGGAEGTTFDRSKSYISHYISTGAKPYFDKSAPKAAVAGTVANSYKLTRAGLTTFSPYAVSSNAAAPLPVELVAFGAERKGQGVECSWKTASEKNNSHFDVERSRNGQQFEKVGKVTGAGSSAGSHSYSLYDAQAPNSTLYYRLRQVDFDGTATYSPVVVVQGCSTCEPLQATLAVVPNPGTGYVRVLASNGAAIPLFGTLYTVHGAARLHLTGVTALDLHNQPAGVYVLHLRTEQGPVSLRVVKE</sequence>
<dbReference type="EMBL" id="JAFLQZ010000020">
    <property type="protein sequence ID" value="MBO0360585.1"/>
    <property type="molecule type" value="Genomic_DNA"/>
</dbReference>
<dbReference type="Gene3D" id="2.60.40.10">
    <property type="entry name" value="Immunoglobulins"/>
    <property type="match status" value="1"/>
</dbReference>
<protein>
    <submittedName>
        <fullName evidence="2">T9SS type A sorting domain-containing protein</fullName>
    </submittedName>
</protein>
<comment type="caution">
    <text evidence="2">The sequence shown here is derived from an EMBL/GenBank/DDBJ whole genome shotgun (WGS) entry which is preliminary data.</text>
</comment>
<proteinExistence type="predicted"/>
<dbReference type="Proteomes" id="UP000664144">
    <property type="component" value="Unassembled WGS sequence"/>
</dbReference>
<dbReference type="RefSeq" id="WP_206986501.1">
    <property type="nucleotide sequence ID" value="NZ_JAFLQZ010000020.1"/>
</dbReference>
<feature type="chain" id="PRO_5036907057" evidence="1">
    <location>
        <begin position="24"/>
        <end position="808"/>
    </location>
</feature>
<dbReference type="InterPro" id="IPR013783">
    <property type="entry name" value="Ig-like_fold"/>
</dbReference>
<accession>A0A939EZX9</accession>